<dbReference type="OrthoDB" id="7701249at2759"/>
<evidence type="ECO:0000256" key="1">
    <source>
        <dbReference type="SAM" id="MobiDB-lite"/>
    </source>
</evidence>
<dbReference type="EMBL" id="VSRR010002762">
    <property type="protein sequence ID" value="MPC33112.1"/>
    <property type="molecule type" value="Genomic_DNA"/>
</dbReference>
<evidence type="ECO:0000313" key="2">
    <source>
        <dbReference type="EMBL" id="MPC33112.1"/>
    </source>
</evidence>
<keyword evidence="3" id="KW-1185">Reference proteome</keyword>
<sequence>MSAAECVSADPRGLPAAPRCSRSSRKGPAGPSDNSLSRRSSSSSPFAGRMNDDRPRRRSGGGRSQAGPASSASDAPWNAVMEALAELWEDVNKLKAGRSVSSPAHTVVYDGAGTSTGEQRPRSLAYFSGFHDSASEGEPVGQDPGGSALLQAAKAFGPAELVSADIDPKIAEMVNFVKDDVSSPILLGLVVVVDFTCPIRHSIKE</sequence>
<dbReference type="Proteomes" id="UP000324222">
    <property type="component" value="Unassembled WGS sequence"/>
</dbReference>
<gene>
    <name evidence="2" type="ORF">E2C01_026454</name>
</gene>
<accession>A0A5B7EFY7</accession>
<reference evidence="2 3" key="1">
    <citation type="submission" date="2019-05" db="EMBL/GenBank/DDBJ databases">
        <title>Another draft genome of Portunus trituberculatus and its Hox gene families provides insights of decapod evolution.</title>
        <authorList>
            <person name="Jeong J.-H."/>
            <person name="Song I."/>
            <person name="Kim S."/>
            <person name="Choi T."/>
            <person name="Kim D."/>
            <person name="Ryu S."/>
            <person name="Kim W."/>
        </authorList>
    </citation>
    <scope>NUCLEOTIDE SEQUENCE [LARGE SCALE GENOMIC DNA]</scope>
    <source>
        <tissue evidence="2">Muscle</tissue>
    </source>
</reference>
<comment type="caution">
    <text evidence="2">The sequence shown here is derived from an EMBL/GenBank/DDBJ whole genome shotgun (WGS) entry which is preliminary data.</text>
</comment>
<feature type="region of interest" description="Disordered" evidence="1">
    <location>
        <begin position="1"/>
        <end position="75"/>
    </location>
</feature>
<organism evidence="2 3">
    <name type="scientific">Portunus trituberculatus</name>
    <name type="common">Swimming crab</name>
    <name type="synonym">Neptunus trituberculatus</name>
    <dbReference type="NCBI Taxonomy" id="210409"/>
    <lineage>
        <taxon>Eukaryota</taxon>
        <taxon>Metazoa</taxon>
        <taxon>Ecdysozoa</taxon>
        <taxon>Arthropoda</taxon>
        <taxon>Crustacea</taxon>
        <taxon>Multicrustacea</taxon>
        <taxon>Malacostraca</taxon>
        <taxon>Eumalacostraca</taxon>
        <taxon>Eucarida</taxon>
        <taxon>Decapoda</taxon>
        <taxon>Pleocyemata</taxon>
        <taxon>Brachyura</taxon>
        <taxon>Eubrachyura</taxon>
        <taxon>Portunoidea</taxon>
        <taxon>Portunidae</taxon>
        <taxon>Portuninae</taxon>
        <taxon>Portunus</taxon>
    </lineage>
</organism>
<proteinExistence type="predicted"/>
<protein>
    <submittedName>
        <fullName evidence="2">Uncharacterized protein</fullName>
    </submittedName>
</protein>
<dbReference type="AlphaFoldDB" id="A0A5B7EFY7"/>
<feature type="compositionally biased region" description="Low complexity" evidence="1">
    <location>
        <begin position="35"/>
        <end position="44"/>
    </location>
</feature>
<evidence type="ECO:0000313" key="3">
    <source>
        <dbReference type="Proteomes" id="UP000324222"/>
    </source>
</evidence>
<name>A0A5B7EFY7_PORTR</name>